<evidence type="ECO:0000313" key="2">
    <source>
        <dbReference type="Proteomes" id="UP000238042"/>
    </source>
</evidence>
<comment type="caution">
    <text evidence="1">The sequence shown here is derived from an EMBL/GenBank/DDBJ whole genome shotgun (WGS) entry which is preliminary data.</text>
</comment>
<protein>
    <submittedName>
        <fullName evidence="1">Uncharacterized protein</fullName>
    </submittedName>
</protein>
<evidence type="ECO:0000313" key="1">
    <source>
        <dbReference type="EMBL" id="PQL89466.1"/>
    </source>
</evidence>
<dbReference type="EMBL" id="PSZM01000047">
    <property type="protein sequence ID" value="PQL89466.1"/>
    <property type="molecule type" value="Genomic_DNA"/>
</dbReference>
<accession>A0A2S8A4K7</accession>
<keyword evidence="2" id="KW-1185">Reference proteome</keyword>
<gene>
    <name evidence="1" type="ORF">C4S77_12555</name>
</gene>
<organism evidence="1 2">
    <name type="scientific">Apibacter adventoris</name>
    <dbReference type="NCBI Taxonomy" id="1679466"/>
    <lineage>
        <taxon>Bacteria</taxon>
        <taxon>Pseudomonadati</taxon>
        <taxon>Bacteroidota</taxon>
        <taxon>Flavobacteriia</taxon>
        <taxon>Flavobacteriales</taxon>
        <taxon>Weeksellaceae</taxon>
        <taxon>Apibacter</taxon>
    </lineage>
</organism>
<name>A0A2S8A4K7_9FLAO</name>
<dbReference type="Proteomes" id="UP000238042">
    <property type="component" value="Unassembled WGS sequence"/>
</dbReference>
<reference evidence="1 2" key="1">
    <citation type="submission" date="2018-02" db="EMBL/GenBank/DDBJ databases">
        <title>Genome sequences of Apibacter spp., gut symbionts of Asian honey bees.</title>
        <authorList>
            <person name="Kwong W.K."/>
            <person name="Steele M.I."/>
            <person name="Moran N.A."/>
        </authorList>
    </citation>
    <scope>NUCLEOTIDE SEQUENCE [LARGE SCALE GENOMIC DNA]</scope>
    <source>
        <strain evidence="2">wkB301</strain>
    </source>
</reference>
<proteinExistence type="predicted"/>
<sequence>MLLATCKKTEDFSNKKIETPLIQKEIIIEKNFEGIDMDSARLVDNIWEIINVKHSKEGKLQNIPYYKQQYNKRIIRFENTGVLKLGNDSIGRWNNRYVTIYIKDSLKGKYYFMKLNNLQLIRTKDDHKKEFFLINIQPKQEELKPLSQTKEDVINFDK</sequence>
<dbReference type="AlphaFoldDB" id="A0A2S8A4K7"/>